<proteinExistence type="predicted"/>
<evidence type="ECO:0000313" key="1">
    <source>
        <dbReference type="EMBL" id="MCT1606654.1"/>
    </source>
</evidence>
<protein>
    <recommendedName>
        <fullName evidence="3">AAA family ATPase</fullName>
    </recommendedName>
</protein>
<sequence>GKTSCLRLFQQLSSHFLCLSGGNDWGLHLPDQIAEGSAAGLSLILVDDAERCSSAQHQQLQEWASRGAAIVATASPSATLFSQLPWAHSARYSAGVVFLSPVSRSETDAVPAMMPLLEQTIPGRAVQLRPEGPRIFQWAFAEPEGAAT</sequence>
<comment type="caution">
    <text evidence="1">The sequence shown here is derived from an EMBL/GenBank/DDBJ whole genome shotgun (WGS) entry which is preliminary data.</text>
</comment>
<dbReference type="EMBL" id="JALXMO010000007">
    <property type="protein sequence ID" value="MCT1606654.1"/>
    <property type="molecule type" value="Genomic_DNA"/>
</dbReference>
<evidence type="ECO:0008006" key="3">
    <source>
        <dbReference type="Google" id="ProtNLM"/>
    </source>
</evidence>
<organism evidence="1 2">
    <name type="scientific">Nesterenkonia massiliensis</name>
    <dbReference type="NCBI Taxonomy" id="1232429"/>
    <lineage>
        <taxon>Bacteria</taxon>
        <taxon>Bacillati</taxon>
        <taxon>Actinomycetota</taxon>
        <taxon>Actinomycetes</taxon>
        <taxon>Micrococcales</taxon>
        <taxon>Micrococcaceae</taxon>
        <taxon>Nesterenkonia</taxon>
    </lineage>
</organism>
<dbReference type="RefSeq" id="WP_260072757.1">
    <property type="nucleotide sequence ID" value="NZ_JALXMO010000007.1"/>
</dbReference>
<gene>
    <name evidence="1" type="ORF">M3B43_04790</name>
</gene>
<feature type="non-terminal residue" evidence="1">
    <location>
        <position position="1"/>
    </location>
</feature>
<keyword evidence="2" id="KW-1185">Reference proteome</keyword>
<reference evidence="1 2" key="1">
    <citation type="submission" date="2022-04" db="EMBL/GenBank/DDBJ databases">
        <title>Human microbiome associated bacterial genomes.</title>
        <authorList>
            <person name="Sandstrom S."/>
            <person name="Salamzade R."/>
            <person name="Kalan L.R."/>
        </authorList>
    </citation>
    <scope>NUCLEOTIDE SEQUENCE [LARGE SCALE GENOMIC DNA]</scope>
    <source>
        <strain evidence="2">p3-SID767</strain>
    </source>
</reference>
<name>A0ABT2HPP0_9MICC</name>
<accession>A0ABT2HPP0</accession>
<evidence type="ECO:0000313" key="2">
    <source>
        <dbReference type="Proteomes" id="UP001205046"/>
    </source>
</evidence>
<dbReference type="Proteomes" id="UP001205046">
    <property type="component" value="Unassembled WGS sequence"/>
</dbReference>